<proteinExistence type="predicted"/>
<dbReference type="InterPro" id="IPR051106">
    <property type="entry name" value="RNA-bind/splicing_reg"/>
</dbReference>
<dbReference type="Pfam" id="PF00076">
    <property type="entry name" value="RRM_1"/>
    <property type="match status" value="1"/>
</dbReference>
<evidence type="ECO:0000256" key="1">
    <source>
        <dbReference type="ARBA" id="ARBA00022884"/>
    </source>
</evidence>
<dbReference type="InterPro" id="IPR000504">
    <property type="entry name" value="RRM_dom"/>
</dbReference>
<dbReference type="PANTHER" id="PTHR48028">
    <property type="entry name" value="GLYCINE-RICH RNA-BINDING PROTEIN RZ1A"/>
    <property type="match status" value="1"/>
</dbReference>
<reference evidence="5 6" key="1">
    <citation type="journal article" date="2016" name="Sci. Rep.">
        <title>The Dendrobium catenatum Lindl. genome sequence provides insights into polysaccharide synthase, floral development and adaptive evolution.</title>
        <authorList>
            <person name="Zhang G.Q."/>
            <person name="Xu Q."/>
            <person name="Bian C."/>
            <person name="Tsai W.C."/>
            <person name="Yeh C.M."/>
            <person name="Liu K.W."/>
            <person name="Yoshida K."/>
            <person name="Zhang L.S."/>
            <person name="Chang S.B."/>
            <person name="Chen F."/>
            <person name="Shi Y."/>
            <person name="Su Y.Y."/>
            <person name="Zhang Y.Q."/>
            <person name="Chen L.J."/>
            <person name="Yin Y."/>
            <person name="Lin M."/>
            <person name="Huang H."/>
            <person name="Deng H."/>
            <person name="Wang Z.W."/>
            <person name="Zhu S.L."/>
            <person name="Zhao X."/>
            <person name="Deng C."/>
            <person name="Niu S.C."/>
            <person name="Huang J."/>
            <person name="Wang M."/>
            <person name="Liu G.H."/>
            <person name="Yang H.J."/>
            <person name="Xiao X.J."/>
            <person name="Hsiao Y.Y."/>
            <person name="Wu W.L."/>
            <person name="Chen Y.Y."/>
            <person name="Mitsuda N."/>
            <person name="Ohme-Takagi M."/>
            <person name="Luo Y.B."/>
            <person name="Van de Peer Y."/>
            <person name="Liu Z.J."/>
        </authorList>
    </citation>
    <scope>NUCLEOTIDE SEQUENCE [LARGE SCALE GENOMIC DNA]</scope>
    <source>
        <tissue evidence="5">The whole plant</tissue>
    </source>
</reference>
<evidence type="ECO:0000259" key="4">
    <source>
        <dbReference type="PROSITE" id="PS50102"/>
    </source>
</evidence>
<dbReference type="PROSITE" id="PS50102">
    <property type="entry name" value="RRM"/>
    <property type="match status" value="1"/>
</dbReference>
<feature type="compositionally biased region" description="Basic and acidic residues" evidence="3">
    <location>
        <begin position="44"/>
        <end position="62"/>
    </location>
</feature>
<dbReference type="Gene3D" id="3.30.70.330">
    <property type="match status" value="1"/>
</dbReference>
<dbReference type="PANTHER" id="PTHR48028:SF2">
    <property type="entry name" value="GLYCINE-RICH RNA-BINDING PROTEIN RZ1A"/>
    <property type="match status" value="1"/>
</dbReference>
<feature type="region of interest" description="Disordered" evidence="3">
    <location>
        <begin position="39"/>
        <end position="62"/>
    </location>
</feature>
<dbReference type="Proteomes" id="UP000233837">
    <property type="component" value="Unassembled WGS sequence"/>
</dbReference>
<dbReference type="GO" id="GO:0003723">
    <property type="term" value="F:RNA binding"/>
    <property type="evidence" value="ECO:0007669"/>
    <property type="project" value="UniProtKB-UniRule"/>
</dbReference>
<dbReference type="STRING" id="906689.A0A2I0VHR0"/>
<gene>
    <name evidence="5" type="primary">GRP10</name>
    <name evidence="5" type="ORF">MA16_Dca028066</name>
</gene>
<accession>A0A2I0VHR0</accession>
<evidence type="ECO:0000256" key="3">
    <source>
        <dbReference type="SAM" id="MobiDB-lite"/>
    </source>
</evidence>
<reference evidence="5 6" key="2">
    <citation type="journal article" date="2017" name="Nature">
        <title>The Apostasia genome and the evolution of orchids.</title>
        <authorList>
            <person name="Zhang G.Q."/>
            <person name="Liu K.W."/>
            <person name="Li Z."/>
            <person name="Lohaus R."/>
            <person name="Hsiao Y.Y."/>
            <person name="Niu S.C."/>
            <person name="Wang J.Y."/>
            <person name="Lin Y.C."/>
            <person name="Xu Q."/>
            <person name="Chen L.J."/>
            <person name="Yoshida K."/>
            <person name="Fujiwara S."/>
            <person name="Wang Z.W."/>
            <person name="Zhang Y.Q."/>
            <person name="Mitsuda N."/>
            <person name="Wang M."/>
            <person name="Liu G.H."/>
            <person name="Pecoraro L."/>
            <person name="Huang H.X."/>
            <person name="Xiao X.J."/>
            <person name="Lin M."/>
            <person name="Wu X.Y."/>
            <person name="Wu W.L."/>
            <person name="Chen Y.Y."/>
            <person name="Chang S.B."/>
            <person name="Sakamoto S."/>
            <person name="Ohme-Takagi M."/>
            <person name="Yagi M."/>
            <person name="Zeng S.J."/>
            <person name="Shen C.Y."/>
            <person name="Yeh C.M."/>
            <person name="Luo Y.B."/>
            <person name="Tsai W.C."/>
            <person name="Van de Peer Y."/>
            <person name="Liu Z.J."/>
        </authorList>
    </citation>
    <scope>NUCLEOTIDE SEQUENCE [LARGE SCALE GENOMIC DNA]</scope>
    <source>
        <tissue evidence="5">The whole plant</tissue>
    </source>
</reference>
<feature type="domain" description="RRM" evidence="4">
    <location>
        <begin position="1"/>
        <end position="48"/>
    </location>
</feature>
<evidence type="ECO:0000313" key="5">
    <source>
        <dbReference type="EMBL" id="PKU62949.1"/>
    </source>
</evidence>
<protein>
    <submittedName>
        <fullName evidence="5">Glycine-rich RNA-binding protein 10</fullName>
    </submittedName>
</protein>
<dbReference type="AlphaFoldDB" id="A0A2I0VHR0"/>
<dbReference type="SUPFAM" id="SSF54928">
    <property type="entry name" value="RNA-binding domain, RBD"/>
    <property type="match status" value="1"/>
</dbReference>
<sequence length="120" mass="13048">MAIDRFSGRSYGFGFVTFDEKRAMEDAIDEMNGVNLDGQSITVDKAHPQSFGRDRDGGRDYDRDRAGIGIMVVVVLVEDEILAVEIVSNVENLIVLPGNALLVIVSGGINMVARMTGSNR</sequence>
<evidence type="ECO:0000256" key="2">
    <source>
        <dbReference type="PROSITE-ProRule" id="PRU00176"/>
    </source>
</evidence>
<dbReference type="EMBL" id="KZ504189">
    <property type="protein sequence ID" value="PKU62949.1"/>
    <property type="molecule type" value="Genomic_DNA"/>
</dbReference>
<keyword evidence="1 2" id="KW-0694">RNA-binding</keyword>
<dbReference type="InterPro" id="IPR012677">
    <property type="entry name" value="Nucleotide-bd_a/b_plait_sf"/>
</dbReference>
<organism evidence="5 6">
    <name type="scientific">Dendrobium catenatum</name>
    <dbReference type="NCBI Taxonomy" id="906689"/>
    <lineage>
        <taxon>Eukaryota</taxon>
        <taxon>Viridiplantae</taxon>
        <taxon>Streptophyta</taxon>
        <taxon>Embryophyta</taxon>
        <taxon>Tracheophyta</taxon>
        <taxon>Spermatophyta</taxon>
        <taxon>Magnoliopsida</taxon>
        <taxon>Liliopsida</taxon>
        <taxon>Asparagales</taxon>
        <taxon>Orchidaceae</taxon>
        <taxon>Epidendroideae</taxon>
        <taxon>Malaxideae</taxon>
        <taxon>Dendrobiinae</taxon>
        <taxon>Dendrobium</taxon>
    </lineage>
</organism>
<name>A0A2I0VHR0_9ASPA</name>
<keyword evidence="6" id="KW-1185">Reference proteome</keyword>
<evidence type="ECO:0000313" key="6">
    <source>
        <dbReference type="Proteomes" id="UP000233837"/>
    </source>
</evidence>
<dbReference type="InterPro" id="IPR035979">
    <property type="entry name" value="RBD_domain_sf"/>
</dbReference>